<dbReference type="CDD" id="cd02440">
    <property type="entry name" value="AdoMet_MTases"/>
    <property type="match status" value="1"/>
</dbReference>
<keyword evidence="1" id="KW-0808">Transferase</keyword>
<dbReference type="InterPro" id="IPR029063">
    <property type="entry name" value="SAM-dependent_MTases_sf"/>
</dbReference>
<name>A0A2A6E3A7_9BACL</name>
<dbReference type="Gene3D" id="3.40.50.150">
    <property type="entry name" value="Vaccinia Virus protein VP39"/>
    <property type="match status" value="1"/>
</dbReference>
<dbReference type="SUPFAM" id="SSF53335">
    <property type="entry name" value="S-adenosyl-L-methionine-dependent methyltransferases"/>
    <property type="match status" value="1"/>
</dbReference>
<reference evidence="1 2" key="1">
    <citation type="submission" date="2016-12" db="EMBL/GenBank/DDBJ databases">
        <title>Candidatus Reconcilibacillus cellulovorans genome.</title>
        <authorList>
            <person name="Kolinko S."/>
            <person name="Wu Y.-W."/>
            <person name="Tachea F."/>
            <person name="Denzel E."/>
            <person name="Hiras J."/>
            <person name="Baecker N."/>
            <person name="Chan L.J."/>
            <person name="Eichorst S.A."/>
            <person name="Frey D."/>
            <person name="Adams P.D."/>
            <person name="Pray T."/>
            <person name="Tanjore D."/>
            <person name="Petzold C.J."/>
            <person name="Gladden J.M."/>
            <person name="Simmons B.A."/>
            <person name="Singer S.W."/>
        </authorList>
    </citation>
    <scope>NUCLEOTIDE SEQUENCE [LARGE SCALE GENOMIC DNA]</scope>
    <source>
        <strain evidence="1">JTherm</strain>
    </source>
</reference>
<gene>
    <name evidence="1" type="ORF">BLM47_00375</name>
</gene>
<dbReference type="PANTHER" id="PTHR36112:SF1">
    <property type="entry name" value="RIBOSOMAL RNA SMALL SUBUNIT METHYLTRANSFERASE J"/>
    <property type="match status" value="1"/>
</dbReference>
<dbReference type="EMBL" id="MOXJ01000001">
    <property type="protein sequence ID" value="PDO11620.1"/>
    <property type="molecule type" value="Genomic_DNA"/>
</dbReference>
<evidence type="ECO:0000313" key="1">
    <source>
        <dbReference type="EMBL" id="PDO11620.1"/>
    </source>
</evidence>
<keyword evidence="1" id="KW-0489">Methyltransferase</keyword>
<proteinExistence type="predicted"/>
<dbReference type="Pfam" id="PF04445">
    <property type="entry name" value="SAM_MT"/>
    <property type="match status" value="1"/>
</dbReference>
<comment type="caution">
    <text evidence="1">The sequence shown here is derived from an EMBL/GenBank/DDBJ whole genome shotgun (WGS) entry which is preliminary data.</text>
</comment>
<accession>A0A2A6E3A7</accession>
<dbReference type="Proteomes" id="UP000243688">
    <property type="component" value="Unassembled WGS sequence"/>
</dbReference>
<dbReference type="AlphaFoldDB" id="A0A2A6E3A7"/>
<dbReference type="GO" id="GO:0008990">
    <property type="term" value="F:rRNA (guanine-N2-)-methyltransferase activity"/>
    <property type="evidence" value="ECO:0007669"/>
    <property type="project" value="InterPro"/>
</dbReference>
<dbReference type="PANTHER" id="PTHR36112">
    <property type="entry name" value="RIBOSOMAL RNA SMALL SUBUNIT METHYLTRANSFERASE J"/>
    <property type="match status" value="1"/>
</dbReference>
<sequence length="257" mass="28651">MLVTTSYGADENVLRRGRRLAEELGGKWADRNRLSLAELRKRYAENDVLVVTAEGVSWHPGDGEPVTFHPGMSLVRIKRMRRGEPDRLIALSGASAGDRVIDCTAGLGADSLVFAYAVGPGGEVTAVEVSPVLHVLLREGLRDYKTDFRLWNDICSRVRPVCAHHLDVLRGMPDKSCDIVYFDPMFRSPIEASDGIRPLRRVADHTPVSSEAVKEAVRVARKSVVLKERRDSSEFERLGFREVNRTRSDVAYGVIRP</sequence>
<dbReference type="InterPro" id="IPR007536">
    <property type="entry name" value="16SrRNA_methylTrfase_J"/>
</dbReference>
<evidence type="ECO:0000313" key="2">
    <source>
        <dbReference type="Proteomes" id="UP000243688"/>
    </source>
</evidence>
<protein>
    <submittedName>
        <fullName evidence="1">SAM-dependent methyltransferase</fullName>
    </submittedName>
</protein>
<organism evidence="1 2">
    <name type="scientific">Candidatus Reconcilbacillus cellulovorans</name>
    <dbReference type="NCBI Taxonomy" id="1906605"/>
    <lineage>
        <taxon>Bacteria</taxon>
        <taxon>Bacillati</taxon>
        <taxon>Bacillota</taxon>
        <taxon>Bacilli</taxon>
        <taxon>Bacillales</taxon>
        <taxon>Paenibacillaceae</taxon>
        <taxon>Candidatus Reconcilbacillus</taxon>
    </lineage>
</organism>